<gene>
    <name evidence="4" type="primary">cobQ</name>
    <name evidence="7" type="ORF">MHL29_06585</name>
</gene>
<dbReference type="InterPro" id="IPR002586">
    <property type="entry name" value="CobQ/CobB/MinD/ParA_Nub-bd_dom"/>
</dbReference>
<keyword evidence="3 4" id="KW-0315">Glutamine amidotransferase</keyword>
<evidence type="ECO:0000313" key="8">
    <source>
        <dbReference type="Proteomes" id="UP001521931"/>
    </source>
</evidence>
<dbReference type="Gene3D" id="3.40.50.880">
    <property type="match status" value="1"/>
</dbReference>
<dbReference type="Pfam" id="PF07685">
    <property type="entry name" value="GATase_3"/>
    <property type="match status" value="1"/>
</dbReference>
<evidence type="ECO:0000256" key="3">
    <source>
        <dbReference type="ARBA" id="ARBA00022962"/>
    </source>
</evidence>
<dbReference type="InterPro" id="IPR033949">
    <property type="entry name" value="CobQ_GATase1"/>
</dbReference>
<dbReference type="InterPro" id="IPR027417">
    <property type="entry name" value="P-loop_NTPase"/>
</dbReference>
<evidence type="ECO:0000256" key="4">
    <source>
        <dbReference type="HAMAP-Rule" id="MF_00028"/>
    </source>
</evidence>
<comment type="caution">
    <text evidence="7">The sequence shown here is derived from an EMBL/GenBank/DDBJ whole genome shotgun (WGS) entry which is preliminary data.</text>
</comment>
<organism evidence="7 8">
    <name type="scientific">Arsenicicoccus bolidensis</name>
    <dbReference type="NCBI Taxonomy" id="229480"/>
    <lineage>
        <taxon>Bacteria</taxon>
        <taxon>Bacillati</taxon>
        <taxon>Actinomycetota</taxon>
        <taxon>Actinomycetes</taxon>
        <taxon>Micrococcales</taxon>
        <taxon>Intrasporangiaceae</taxon>
        <taxon>Arsenicicoccus</taxon>
    </lineage>
</organism>
<name>A0ABS9Q120_9MICO</name>
<dbReference type="PROSITE" id="PS51273">
    <property type="entry name" value="GATASE_TYPE_1"/>
    <property type="match status" value="1"/>
</dbReference>
<sequence>MTRGLLVAGTTSDAGKSLVTAGICRWLARQGVRVAPFKAQNMSNNSMVCPDGSEIGRAQWVQALACGVTPEAAMNPVLLKPGSDRRSHVVLLGQPWGELQAGEWATGRRALAEAAFEAFRDLSSRYDVVIAEGAGSPAEINLRSGDYVNLGLARAVDLPVVVVGDIDRGGVLAAFYGTLGILDPEDQACIKGWIVNKFRGDLGLLEPGLRMLEERTGGRPVLGVVPYLQDVWLDSEDALAISGWSRAGSRAGAGSPADSPEPLRVAVIRFPRVSNATDVDALAIEPGVQVEVTADPAVVAAADLAVLPGSRATQSDLAWLRSRGVDRAVVERARAGRPVLGICGGYQMLAEQIHDPYAVESPAAATVPGLGLLPTRVTFAREKHLGTPTGRWGGQNVTAYLIHHGVSERTDLGGEADVVPFLDGWQRGAVWGTTWHGAFENDGFRRAFLRQVATRTRPGWAPAPDASSFAAQRVAMLDRLADAVEDHLDTRALEELIGS</sequence>
<keyword evidence="2 4" id="KW-0169">Cobalamin biosynthesis</keyword>
<dbReference type="EMBL" id="JAKRCV010000014">
    <property type="protein sequence ID" value="MCG7321562.1"/>
    <property type="molecule type" value="Genomic_DNA"/>
</dbReference>
<dbReference type="Gene3D" id="3.40.50.300">
    <property type="entry name" value="P-loop containing nucleotide triphosphate hydrolases"/>
    <property type="match status" value="1"/>
</dbReference>
<dbReference type="NCBIfam" id="TIGR00313">
    <property type="entry name" value="cobQ"/>
    <property type="match status" value="1"/>
</dbReference>
<dbReference type="HAMAP" id="MF_00028">
    <property type="entry name" value="CobQ"/>
    <property type="match status" value="1"/>
</dbReference>
<reference evidence="7 8" key="1">
    <citation type="submission" date="2022-02" db="EMBL/GenBank/DDBJ databases">
        <title>Uncovering new skin microbiome diversity through culturing and metagenomics.</title>
        <authorList>
            <person name="Conlan S."/>
            <person name="Deming C."/>
            <person name="Nisc Comparative Sequencing Program N."/>
            <person name="Segre J.A."/>
        </authorList>
    </citation>
    <scope>NUCLEOTIDE SEQUENCE [LARGE SCALE GENOMIC DNA]</scope>
    <source>
        <strain evidence="7 8">ACRQZ</strain>
    </source>
</reference>
<comment type="function">
    <text evidence="4">Catalyzes amidations at positions B, D, E, and G on adenosylcobyrinic A,C-diamide. NH(2) groups are provided by glutamine, and one molecule of ATP is hydrogenolyzed for each amidation.</text>
</comment>
<dbReference type="Proteomes" id="UP001521931">
    <property type="component" value="Unassembled WGS sequence"/>
</dbReference>
<evidence type="ECO:0000313" key="7">
    <source>
        <dbReference type="EMBL" id="MCG7321562.1"/>
    </source>
</evidence>
<dbReference type="SUPFAM" id="SSF52540">
    <property type="entry name" value="P-loop containing nucleoside triphosphate hydrolases"/>
    <property type="match status" value="1"/>
</dbReference>
<dbReference type="PROSITE" id="PS51274">
    <property type="entry name" value="GATASE_COBBQ"/>
    <property type="match status" value="1"/>
</dbReference>
<comment type="similarity">
    <text evidence="4">Belongs to the CobB/CobQ family. CobQ subfamily.</text>
</comment>
<protein>
    <recommendedName>
        <fullName evidence="4">Cobyric acid synthase</fullName>
    </recommendedName>
</protein>
<dbReference type="Pfam" id="PF01656">
    <property type="entry name" value="CbiA"/>
    <property type="match status" value="1"/>
</dbReference>
<dbReference type="PANTHER" id="PTHR21343:SF1">
    <property type="entry name" value="COBYRIC ACID SYNTHASE"/>
    <property type="match status" value="1"/>
</dbReference>
<keyword evidence="8" id="KW-1185">Reference proteome</keyword>
<dbReference type="SUPFAM" id="SSF52317">
    <property type="entry name" value="Class I glutamine amidotransferase-like"/>
    <property type="match status" value="1"/>
</dbReference>
<feature type="active site" evidence="4">
    <location>
        <position position="436"/>
    </location>
</feature>
<dbReference type="PANTHER" id="PTHR21343">
    <property type="entry name" value="DETHIOBIOTIN SYNTHETASE"/>
    <property type="match status" value="1"/>
</dbReference>
<dbReference type="RefSeq" id="WP_239263317.1">
    <property type="nucleotide sequence ID" value="NZ_JAKRCV010000014.1"/>
</dbReference>
<feature type="domain" description="CobQ/CobB/MinD/ParA nucleotide binding" evidence="5">
    <location>
        <begin position="6"/>
        <end position="232"/>
    </location>
</feature>
<dbReference type="CDD" id="cd05389">
    <property type="entry name" value="CobQ_N"/>
    <property type="match status" value="1"/>
</dbReference>
<dbReference type="CDD" id="cd01750">
    <property type="entry name" value="GATase1_CobQ"/>
    <property type="match status" value="1"/>
</dbReference>
<proteinExistence type="inferred from homology"/>
<comment type="pathway">
    <text evidence="1 4">Cofactor biosynthesis; adenosylcobalamin biosynthesis.</text>
</comment>
<dbReference type="NCBIfam" id="NF001989">
    <property type="entry name" value="PRK00784.1"/>
    <property type="match status" value="1"/>
</dbReference>
<dbReference type="InterPro" id="IPR029062">
    <property type="entry name" value="Class_I_gatase-like"/>
</dbReference>
<accession>A0ABS9Q120</accession>
<evidence type="ECO:0000259" key="5">
    <source>
        <dbReference type="Pfam" id="PF01656"/>
    </source>
</evidence>
<evidence type="ECO:0000256" key="1">
    <source>
        <dbReference type="ARBA" id="ARBA00004953"/>
    </source>
</evidence>
<feature type="domain" description="CobB/CobQ-like glutamine amidotransferase" evidence="6">
    <location>
        <begin position="264"/>
        <end position="443"/>
    </location>
</feature>
<evidence type="ECO:0000259" key="6">
    <source>
        <dbReference type="Pfam" id="PF07685"/>
    </source>
</evidence>
<dbReference type="InterPro" id="IPR011698">
    <property type="entry name" value="GATase_3"/>
</dbReference>
<dbReference type="InterPro" id="IPR047045">
    <property type="entry name" value="CobQ_N"/>
</dbReference>
<evidence type="ECO:0000256" key="2">
    <source>
        <dbReference type="ARBA" id="ARBA00022573"/>
    </source>
</evidence>
<dbReference type="InterPro" id="IPR004459">
    <property type="entry name" value="CobQ_synth"/>
</dbReference>
<feature type="active site" description="Nucleophile" evidence="4">
    <location>
        <position position="343"/>
    </location>
</feature>